<evidence type="ECO:0000313" key="9">
    <source>
        <dbReference type="EMBL" id="GIE47290.1"/>
    </source>
</evidence>
<feature type="transmembrane region" description="Helical" evidence="7">
    <location>
        <begin position="235"/>
        <end position="261"/>
    </location>
</feature>
<evidence type="ECO:0000256" key="2">
    <source>
        <dbReference type="ARBA" id="ARBA00022448"/>
    </source>
</evidence>
<reference evidence="9" key="1">
    <citation type="submission" date="2021-01" db="EMBL/GenBank/DDBJ databases">
        <title>Whole genome shotgun sequence of Actinoplanes nipponensis NBRC 14063.</title>
        <authorList>
            <person name="Komaki H."/>
            <person name="Tamura T."/>
        </authorList>
    </citation>
    <scope>NUCLEOTIDE SEQUENCE</scope>
    <source>
        <strain evidence="9">NBRC 14063</strain>
    </source>
</reference>
<feature type="transmembrane region" description="Helical" evidence="7">
    <location>
        <begin position="101"/>
        <end position="122"/>
    </location>
</feature>
<keyword evidence="4 7" id="KW-0812">Transmembrane</keyword>
<feature type="transmembrane region" description="Helical" evidence="7">
    <location>
        <begin position="178"/>
        <end position="197"/>
    </location>
</feature>
<feature type="transmembrane region" description="Helical" evidence="7">
    <location>
        <begin position="134"/>
        <end position="158"/>
    </location>
</feature>
<gene>
    <name evidence="9" type="ORF">Ani05nite_08240</name>
</gene>
<keyword evidence="3" id="KW-1003">Cell membrane</keyword>
<keyword evidence="6 7" id="KW-0472">Membrane</keyword>
<feature type="domain" description="ABC transmembrane type-1" evidence="8">
    <location>
        <begin position="95"/>
        <end position="300"/>
    </location>
</feature>
<keyword evidence="10" id="KW-1185">Reference proteome</keyword>
<dbReference type="AlphaFoldDB" id="A0A919JDB4"/>
<dbReference type="InterPro" id="IPR000515">
    <property type="entry name" value="MetI-like"/>
</dbReference>
<comment type="caution">
    <text evidence="9">The sequence shown here is derived from an EMBL/GenBank/DDBJ whole genome shotgun (WGS) entry which is preliminary data.</text>
</comment>
<dbReference type="SUPFAM" id="SSF161098">
    <property type="entry name" value="MetI-like"/>
    <property type="match status" value="1"/>
</dbReference>
<dbReference type="PROSITE" id="PS50928">
    <property type="entry name" value="ABC_TM1"/>
    <property type="match status" value="1"/>
</dbReference>
<accession>A0A919JDB4</accession>
<name>A0A919JDB4_9ACTN</name>
<keyword evidence="2 7" id="KW-0813">Transport</keyword>
<dbReference type="GO" id="GO:0005886">
    <property type="term" value="C:plasma membrane"/>
    <property type="evidence" value="ECO:0007669"/>
    <property type="project" value="UniProtKB-SubCell"/>
</dbReference>
<proteinExistence type="inferred from homology"/>
<evidence type="ECO:0000256" key="7">
    <source>
        <dbReference type="RuleBase" id="RU363032"/>
    </source>
</evidence>
<evidence type="ECO:0000256" key="3">
    <source>
        <dbReference type="ARBA" id="ARBA00022475"/>
    </source>
</evidence>
<dbReference type="CDD" id="cd06261">
    <property type="entry name" value="TM_PBP2"/>
    <property type="match status" value="1"/>
</dbReference>
<dbReference type="PANTHER" id="PTHR43163">
    <property type="entry name" value="DIPEPTIDE TRANSPORT SYSTEM PERMEASE PROTEIN DPPB-RELATED"/>
    <property type="match status" value="1"/>
</dbReference>
<protein>
    <submittedName>
        <fullName evidence="9">Peptide ABC transporter</fullName>
    </submittedName>
</protein>
<feature type="transmembrane region" description="Helical" evidence="7">
    <location>
        <begin position="281"/>
        <end position="307"/>
    </location>
</feature>
<organism evidence="9 10">
    <name type="scientific">Actinoplanes nipponensis</name>
    <dbReference type="NCBI Taxonomy" id="135950"/>
    <lineage>
        <taxon>Bacteria</taxon>
        <taxon>Bacillati</taxon>
        <taxon>Actinomycetota</taxon>
        <taxon>Actinomycetes</taxon>
        <taxon>Micromonosporales</taxon>
        <taxon>Micromonosporaceae</taxon>
        <taxon>Actinoplanes</taxon>
    </lineage>
</organism>
<evidence type="ECO:0000259" key="8">
    <source>
        <dbReference type="PROSITE" id="PS50928"/>
    </source>
</evidence>
<evidence type="ECO:0000256" key="4">
    <source>
        <dbReference type="ARBA" id="ARBA00022692"/>
    </source>
</evidence>
<feature type="transmembrane region" description="Helical" evidence="7">
    <location>
        <begin position="12"/>
        <end position="30"/>
    </location>
</feature>
<evidence type="ECO:0000313" key="10">
    <source>
        <dbReference type="Proteomes" id="UP000647172"/>
    </source>
</evidence>
<comment type="subcellular location">
    <subcellularLocation>
        <location evidence="1 7">Cell membrane</location>
        <topology evidence="1 7">Multi-pass membrane protein</topology>
    </subcellularLocation>
</comment>
<sequence>MLTYVIRRCLHLIPVLLVVSLALFVLLRLLPGDPSTAILGPEATEAQRATLRGDLGLDQPLWQQYVDWIAGLVRGDLGQSWLTREPVGAAIADRLPVTVELGVTSLLLATVIGIPAGILAAVRARRRTDSAVTGIAMLLLSVPHFYLATLLVLLFAVTLRWLPASGFVAFTEDPAGNLRFLILPAVTVGSTIVAVAMRQTRASLLATLGEDYIRTAEAGGLARRRIVLVHAMRNALAPVTTVIALQVGALMSATVITETIFTLPGMGTLIVNAIFSRDMPIVQGAVLVVVAFVLAVNLLTDLIYAWLDPRITY</sequence>
<evidence type="ECO:0000256" key="5">
    <source>
        <dbReference type="ARBA" id="ARBA00022989"/>
    </source>
</evidence>
<dbReference type="RefSeq" id="WP_203765117.1">
    <property type="nucleotide sequence ID" value="NZ_BOMQ01000009.1"/>
</dbReference>
<dbReference type="GO" id="GO:0055085">
    <property type="term" value="P:transmembrane transport"/>
    <property type="evidence" value="ECO:0007669"/>
    <property type="project" value="InterPro"/>
</dbReference>
<dbReference type="EMBL" id="BOMQ01000009">
    <property type="protein sequence ID" value="GIE47290.1"/>
    <property type="molecule type" value="Genomic_DNA"/>
</dbReference>
<dbReference type="Gene3D" id="1.10.3720.10">
    <property type="entry name" value="MetI-like"/>
    <property type="match status" value="1"/>
</dbReference>
<dbReference type="Pfam" id="PF19300">
    <property type="entry name" value="BPD_transp_1_N"/>
    <property type="match status" value="1"/>
</dbReference>
<dbReference type="Proteomes" id="UP000647172">
    <property type="component" value="Unassembled WGS sequence"/>
</dbReference>
<evidence type="ECO:0000256" key="6">
    <source>
        <dbReference type="ARBA" id="ARBA00023136"/>
    </source>
</evidence>
<dbReference type="InterPro" id="IPR035906">
    <property type="entry name" value="MetI-like_sf"/>
</dbReference>
<dbReference type="Pfam" id="PF00528">
    <property type="entry name" value="BPD_transp_1"/>
    <property type="match status" value="1"/>
</dbReference>
<comment type="similarity">
    <text evidence="7">Belongs to the binding-protein-dependent transport system permease family.</text>
</comment>
<dbReference type="InterPro" id="IPR045621">
    <property type="entry name" value="BPD_transp_1_N"/>
</dbReference>
<dbReference type="PANTHER" id="PTHR43163:SF6">
    <property type="entry name" value="DIPEPTIDE TRANSPORT SYSTEM PERMEASE PROTEIN DPPB-RELATED"/>
    <property type="match status" value="1"/>
</dbReference>
<keyword evidence="5 7" id="KW-1133">Transmembrane helix</keyword>
<evidence type="ECO:0000256" key="1">
    <source>
        <dbReference type="ARBA" id="ARBA00004651"/>
    </source>
</evidence>